<dbReference type="Proteomes" id="UP000038040">
    <property type="component" value="Unplaced"/>
</dbReference>
<reference evidence="2 4" key="2">
    <citation type="submission" date="2018-11" db="EMBL/GenBank/DDBJ databases">
        <authorList>
            <consortium name="Pathogen Informatics"/>
        </authorList>
    </citation>
    <scope>NUCLEOTIDE SEQUENCE [LARGE SCALE GENOMIC DNA]</scope>
</reference>
<feature type="compositionally biased region" description="Polar residues" evidence="1">
    <location>
        <begin position="7"/>
        <end position="39"/>
    </location>
</feature>
<dbReference type="OrthoDB" id="5817643at2759"/>
<organism evidence="3 5">
    <name type="scientific">Dracunculus medinensis</name>
    <name type="common">Guinea worm</name>
    <dbReference type="NCBI Taxonomy" id="318479"/>
    <lineage>
        <taxon>Eukaryota</taxon>
        <taxon>Metazoa</taxon>
        <taxon>Ecdysozoa</taxon>
        <taxon>Nematoda</taxon>
        <taxon>Chromadorea</taxon>
        <taxon>Rhabditida</taxon>
        <taxon>Spirurina</taxon>
        <taxon>Dracunculoidea</taxon>
        <taxon>Dracunculidae</taxon>
        <taxon>Dracunculus</taxon>
    </lineage>
</organism>
<evidence type="ECO:0000313" key="2">
    <source>
        <dbReference type="EMBL" id="VDN57968.1"/>
    </source>
</evidence>
<keyword evidence="4" id="KW-1185">Reference proteome</keyword>
<name>A0A0N4U9Z1_DRAME</name>
<dbReference type="EMBL" id="UYYG01001164">
    <property type="protein sequence ID" value="VDN57968.1"/>
    <property type="molecule type" value="Genomic_DNA"/>
</dbReference>
<gene>
    <name evidence="2" type="ORF">DME_LOCUS7941</name>
</gene>
<proteinExistence type="predicted"/>
<evidence type="ECO:0000313" key="3">
    <source>
        <dbReference type="Proteomes" id="UP000038040"/>
    </source>
</evidence>
<sequence>MDLAGGNRNSDQNSIAKIRRQSSNSNEIGRNSVLSNSNEIGANPPKKIFRICSEEENSYAEIFENKPTTIKNLIDYKVYRLRYPRRKNWPQKATNVAFKRDTDDLPPREYELFRDFPRSITETEQKREFFQSCQLKGESIQKTTRNWIIVDSIFDLLNENVFKLKNEASSCPGTVLTRAAFPPINFKLFYDALIQVKIQVAGLYVFIAVGHDWSAIPTECPGPTVFTTFIYNFAVRFILNIISLDNSIIAP</sequence>
<evidence type="ECO:0000256" key="1">
    <source>
        <dbReference type="SAM" id="MobiDB-lite"/>
    </source>
</evidence>
<evidence type="ECO:0000313" key="4">
    <source>
        <dbReference type="Proteomes" id="UP000274756"/>
    </source>
</evidence>
<evidence type="ECO:0000313" key="5">
    <source>
        <dbReference type="WBParaSite" id="DME_0000393601-mRNA-1"/>
    </source>
</evidence>
<dbReference type="Proteomes" id="UP000274756">
    <property type="component" value="Unassembled WGS sequence"/>
</dbReference>
<dbReference type="AlphaFoldDB" id="A0A0N4U9Z1"/>
<protein>
    <submittedName>
        <fullName evidence="2 5">Uncharacterized protein</fullName>
    </submittedName>
</protein>
<dbReference type="WBParaSite" id="DME_0000393601-mRNA-1">
    <property type="protein sequence ID" value="DME_0000393601-mRNA-1"/>
    <property type="gene ID" value="DME_0000393601"/>
</dbReference>
<feature type="region of interest" description="Disordered" evidence="1">
    <location>
        <begin position="1"/>
        <end position="39"/>
    </location>
</feature>
<reference evidence="5" key="1">
    <citation type="submission" date="2017-02" db="UniProtKB">
        <authorList>
            <consortium name="WormBaseParasite"/>
        </authorList>
    </citation>
    <scope>IDENTIFICATION</scope>
</reference>
<accession>A0A0N4U9Z1</accession>